<accession>A0AAD8Y5Z9</accession>
<dbReference type="Gene3D" id="3.40.50.300">
    <property type="entry name" value="P-loop containing nucleotide triphosphate hydrolases"/>
    <property type="match status" value="1"/>
</dbReference>
<keyword evidence="6" id="KW-1185">Reference proteome</keyword>
<dbReference type="HAMAP" id="MF_00235">
    <property type="entry name" value="Adenylate_kinase_Adk"/>
    <property type="match status" value="1"/>
</dbReference>
<dbReference type="InterPro" id="IPR027417">
    <property type="entry name" value="P-loop_NTPase"/>
</dbReference>
<keyword evidence="3 4" id="KW-0418">Kinase</keyword>
<dbReference type="CDD" id="cd01428">
    <property type="entry name" value="ADK"/>
    <property type="match status" value="1"/>
</dbReference>
<dbReference type="PRINTS" id="PR00094">
    <property type="entry name" value="ADENYLTKNASE"/>
</dbReference>
<dbReference type="InterPro" id="IPR000850">
    <property type="entry name" value="Adenylat/UMP-CMP_kin"/>
</dbReference>
<keyword evidence="1 4" id="KW-0808">Transferase</keyword>
<keyword evidence="2" id="KW-0547">Nucleotide-binding</keyword>
<evidence type="ECO:0000256" key="4">
    <source>
        <dbReference type="RuleBase" id="RU003330"/>
    </source>
</evidence>
<dbReference type="InterPro" id="IPR033690">
    <property type="entry name" value="Adenylat_kinase_CS"/>
</dbReference>
<proteinExistence type="inferred from homology"/>
<evidence type="ECO:0000256" key="1">
    <source>
        <dbReference type="ARBA" id="ARBA00022679"/>
    </source>
</evidence>
<evidence type="ECO:0000256" key="2">
    <source>
        <dbReference type="ARBA" id="ARBA00022741"/>
    </source>
</evidence>
<evidence type="ECO:0000313" key="5">
    <source>
        <dbReference type="EMBL" id="KAK1740346.1"/>
    </source>
</evidence>
<evidence type="ECO:0000256" key="3">
    <source>
        <dbReference type="ARBA" id="ARBA00022777"/>
    </source>
</evidence>
<organism evidence="5 6">
    <name type="scientific">Skeletonema marinoi</name>
    <dbReference type="NCBI Taxonomy" id="267567"/>
    <lineage>
        <taxon>Eukaryota</taxon>
        <taxon>Sar</taxon>
        <taxon>Stramenopiles</taxon>
        <taxon>Ochrophyta</taxon>
        <taxon>Bacillariophyta</taxon>
        <taxon>Coscinodiscophyceae</taxon>
        <taxon>Thalassiosirophycidae</taxon>
        <taxon>Thalassiosirales</taxon>
        <taxon>Skeletonemataceae</taxon>
        <taxon>Skeletonema</taxon>
        <taxon>Skeletonema marinoi-dohrnii complex</taxon>
    </lineage>
</organism>
<name>A0AAD8Y5Z9_9STRA</name>
<reference evidence="5" key="1">
    <citation type="submission" date="2023-06" db="EMBL/GenBank/DDBJ databases">
        <title>Survivors Of The Sea: Transcriptome response of Skeletonema marinoi to long-term dormancy.</title>
        <authorList>
            <person name="Pinder M.I.M."/>
            <person name="Kourtchenko O."/>
            <person name="Robertson E.K."/>
            <person name="Larsson T."/>
            <person name="Maumus F."/>
            <person name="Osuna-Cruz C.M."/>
            <person name="Vancaester E."/>
            <person name="Stenow R."/>
            <person name="Vandepoele K."/>
            <person name="Ploug H."/>
            <person name="Bruchert V."/>
            <person name="Godhe A."/>
            <person name="Topel M."/>
        </authorList>
    </citation>
    <scope>NUCLEOTIDE SEQUENCE</scope>
    <source>
        <strain evidence="5">R05AC</strain>
    </source>
</reference>
<dbReference type="PANTHER" id="PTHR23359">
    <property type="entry name" value="NUCLEOTIDE KINASE"/>
    <property type="match status" value="1"/>
</dbReference>
<protein>
    <submittedName>
        <fullName evidence="5">Adenylate kinase</fullName>
        <ecNumber evidence="5">2.7.4.3</ecNumber>
    </submittedName>
</protein>
<comment type="caution">
    <text evidence="5">The sequence shown here is derived from an EMBL/GenBank/DDBJ whole genome shotgun (WGS) entry which is preliminary data.</text>
</comment>
<dbReference type="Proteomes" id="UP001224775">
    <property type="component" value="Unassembled WGS sequence"/>
</dbReference>
<dbReference type="PROSITE" id="PS00113">
    <property type="entry name" value="ADENYLATE_KINASE"/>
    <property type="match status" value="1"/>
</dbReference>
<evidence type="ECO:0000313" key="6">
    <source>
        <dbReference type="Proteomes" id="UP001224775"/>
    </source>
</evidence>
<sequence length="265" mass="28998">MTQSSPLLLRVKSDCLLWSLNEKIVSLPNFLHSSFPLDLSSSPAKGDLPKVRLPPKTKSSWSLMSRKEGSLKDNARMKGREVDKNPPRLIISGAPASGKGTQCEIIKEKCDMLRAAVAAGTDVGKEAKDFMDAGKLVPDEVIIGIVKDRLEESDCVKSGWLLDGFPRTPAQAEALVDAGVSADCFIFLAVPDDILVEREDEEVLARLDQRSDDTEEKVKVRLEEFRANVDAVKGVYTDISVEVDGTKEPEEVSVTIIEAIDSMLV</sequence>
<dbReference type="Pfam" id="PF00406">
    <property type="entry name" value="ADK"/>
    <property type="match status" value="1"/>
</dbReference>
<comment type="similarity">
    <text evidence="4">Belongs to the adenylate kinase family.</text>
</comment>
<dbReference type="EMBL" id="JATAAI010000016">
    <property type="protein sequence ID" value="KAK1740346.1"/>
    <property type="molecule type" value="Genomic_DNA"/>
</dbReference>
<dbReference type="AlphaFoldDB" id="A0AAD8Y5Z9"/>
<dbReference type="SUPFAM" id="SSF52540">
    <property type="entry name" value="P-loop containing nucleoside triphosphate hydrolases"/>
    <property type="match status" value="1"/>
</dbReference>
<gene>
    <name evidence="5" type="ORF">QTG54_009296</name>
</gene>
<dbReference type="GO" id="GO:0004017">
    <property type="term" value="F:AMP kinase activity"/>
    <property type="evidence" value="ECO:0007669"/>
    <property type="project" value="UniProtKB-EC"/>
</dbReference>
<dbReference type="EC" id="2.7.4.3" evidence="5"/>
<dbReference type="GO" id="GO:0005524">
    <property type="term" value="F:ATP binding"/>
    <property type="evidence" value="ECO:0007669"/>
    <property type="project" value="InterPro"/>
</dbReference>